<evidence type="ECO:0000313" key="6">
    <source>
        <dbReference type="EMBL" id="CAX70198.1"/>
    </source>
</evidence>
<keyword evidence="2" id="KW-0963">Cytoplasm</keyword>
<dbReference type="InterPro" id="IPR048256">
    <property type="entry name" value="Tektin-like"/>
</dbReference>
<reference evidence="6" key="2">
    <citation type="submission" date="2009-03" db="EMBL/GenBank/DDBJ databases">
        <authorList>
            <person name="Gang L."/>
        </authorList>
    </citation>
    <scope>NUCLEOTIDE SEQUENCE</scope>
    <source>
        <strain evidence="6">Anhui</strain>
    </source>
</reference>
<dbReference type="GO" id="GO:0060271">
    <property type="term" value="P:cilium assembly"/>
    <property type="evidence" value="ECO:0007669"/>
    <property type="project" value="UniProtKB-UniRule"/>
</dbReference>
<dbReference type="GO" id="GO:0005930">
    <property type="term" value="C:axoneme"/>
    <property type="evidence" value="ECO:0007669"/>
    <property type="project" value="UniProtKB-SubCell"/>
</dbReference>
<comment type="subcellular location">
    <subcellularLocation>
        <location evidence="4">Cytoplasm</location>
        <location evidence="4">Cytoskeleton</location>
        <location evidence="4">Cilium axoneme</location>
    </subcellularLocation>
</comment>
<keyword evidence="4" id="KW-0966">Cell projection</keyword>
<comment type="similarity">
    <text evidence="1 4">Belongs to the tektin family.</text>
</comment>
<accession>C1L670</accession>
<feature type="coiled-coil region" evidence="5">
    <location>
        <begin position="163"/>
        <end position="190"/>
    </location>
</feature>
<evidence type="ECO:0000256" key="5">
    <source>
        <dbReference type="SAM" id="Coils"/>
    </source>
</evidence>
<sequence>MGDLAIHKNSLAQTENVCGGTSTIGFRSSKYTPEEWNSYHNEKYFQSAKECEQTECVDDMTKSVIKRTNAISQKLQADSTKRLKERLHDILFWKQELNREINDIIQETSILINERDRLQSFLLETDLPLQIATENLNTREYRRGIDKVTDSVESELYIEMELIQNIQKLIKNAIEQADKQICQNREVKEALEINWSDKKEAEEIDTKAGNLKNCSTNKQFYAGVALCQENMSSVESWAKDANEVITRAETERLASIDLRSLISNLILDTSRDMRQQFDRVNAAFQNNLNQLTAAKTTLEENLKSVVYKISLLEHNLNELKEAIRAKDDPLMTAQTRLHLRTFRPNMELCKDPASVSLVDEVNILGQSLDELLHQYSTVENKLKDLHDTQMALEKEIELKTETIYLDQTRCLPRRTYYPSAVRLQGY</sequence>
<organism evidence="6">
    <name type="scientific">Schistosoma japonicum</name>
    <name type="common">Blood fluke</name>
    <dbReference type="NCBI Taxonomy" id="6182"/>
    <lineage>
        <taxon>Eukaryota</taxon>
        <taxon>Metazoa</taxon>
        <taxon>Spiralia</taxon>
        <taxon>Lophotrochozoa</taxon>
        <taxon>Platyhelminthes</taxon>
        <taxon>Trematoda</taxon>
        <taxon>Digenea</taxon>
        <taxon>Strigeidida</taxon>
        <taxon>Schistosomatoidea</taxon>
        <taxon>Schistosomatidae</taxon>
        <taxon>Schistosoma</taxon>
    </lineage>
</organism>
<keyword evidence="3 5" id="KW-0175">Coiled coil</keyword>
<evidence type="ECO:0000256" key="1">
    <source>
        <dbReference type="ARBA" id="ARBA00007209"/>
    </source>
</evidence>
<dbReference type="AlphaFoldDB" id="C1L670"/>
<proteinExistence type="evidence at transcript level"/>
<protein>
    <recommendedName>
        <fullName evidence="4">Tektin</fullName>
    </recommendedName>
</protein>
<keyword evidence="4" id="KW-0282">Flagellum</keyword>
<name>C1L670_SCHJA</name>
<dbReference type="PRINTS" id="PR00511">
    <property type="entry name" value="TEKTIN"/>
</dbReference>
<dbReference type="PANTHER" id="PTHR19960">
    <property type="entry name" value="TEKTIN"/>
    <property type="match status" value="1"/>
</dbReference>
<reference evidence="6" key="1">
    <citation type="journal article" date="2009" name="Nature">
        <title>The Schistosoma japonicum genome reveals features of host-parasite interplay.</title>
        <authorList>
            <person name="Liu F."/>
            <person name="Zhou Y."/>
            <person name="Wang Z.Q."/>
            <person name="Lu G."/>
            <person name="Zheng H."/>
            <person name="Brindley P.J."/>
            <person name="McManus D.P."/>
            <person name="Blair D."/>
            <person name="Zhang Q.H."/>
            <person name="Zhong Y."/>
            <person name="Wang S."/>
            <person name="Han Z.G."/>
            <person name="Chen Z."/>
        </authorList>
    </citation>
    <scope>NUCLEOTIDE SEQUENCE</scope>
    <source>
        <strain evidence="6">Anhui</strain>
    </source>
</reference>
<feature type="coiled-coil region" evidence="5">
    <location>
        <begin position="368"/>
        <end position="395"/>
    </location>
</feature>
<evidence type="ECO:0000256" key="4">
    <source>
        <dbReference type="RuleBase" id="RU367040"/>
    </source>
</evidence>
<dbReference type="GO" id="GO:0005634">
    <property type="term" value="C:nucleus"/>
    <property type="evidence" value="ECO:0007669"/>
    <property type="project" value="TreeGrafter"/>
</dbReference>
<dbReference type="GO" id="GO:0060294">
    <property type="term" value="P:cilium movement involved in cell motility"/>
    <property type="evidence" value="ECO:0007669"/>
    <property type="project" value="UniProtKB-UniRule"/>
</dbReference>
<keyword evidence="4" id="KW-0969">Cilium</keyword>
<dbReference type="Pfam" id="PF03148">
    <property type="entry name" value="Tektin"/>
    <property type="match status" value="1"/>
</dbReference>
<evidence type="ECO:0000256" key="2">
    <source>
        <dbReference type="ARBA" id="ARBA00022490"/>
    </source>
</evidence>
<dbReference type="PANTHER" id="PTHR19960:SF12">
    <property type="entry name" value="TEKTIN-4"/>
    <property type="match status" value="1"/>
</dbReference>
<dbReference type="InterPro" id="IPR000435">
    <property type="entry name" value="Tektins"/>
</dbReference>
<dbReference type="GO" id="GO:0015630">
    <property type="term" value="C:microtubule cytoskeleton"/>
    <property type="evidence" value="ECO:0007669"/>
    <property type="project" value="UniProtKB-UniRule"/>
</dbReference>
<dbReference type="EMBL" id="FN314465">
    <property type="protein sequence ID" value="CAX70198.1"/>
    <property type="molecule type" value="mRNA"/>
</dbReference>
<evidence type="ECO:0000256" key="3">
    <source>
        <dbReference type="ARBA" id="ARBA00023054"/>
    </source>
</evidence>